<organism evidence="2 3">
    <name type="scientific">Zalerion maritima</name>
    <dbReference type="NCBI Taxonomy" id="339359"/>
    <lineage>
        <taxon>Eukaryota</taxon>
        <taxon>Fungi</taxon>
        <taxon>Dikarya</taxon>
        <taxon>Ascomycota</taxon>
        <taxon>Pezizomycotina</taxon>
        <taxon>Sordariomycetes</taxon>
        <taxon>Lulworthiomycetidae</taxon>
        <taxon>Lulworthiales</taxon>
        <taxon>Lulworthiaceae</taxon>
        <taxon>Zalerion</taxon>
    </lineage>
</organism>
<sequence length="177" mass="19175">MPRDQRLLLRSGDVPSGTLRIPPLRHRPPLPGSRPSPPRPHPGQKQIPSPNPDPGQASPNKSLLGGPRKRADASDLMAANTYWGLDKDSSTTAHPRSRPSTSRAPSNFCPVSKPLPLLQRHLNRGLGVPFRLGDLSCPSSLAAKKRPGCHEKLLGTAGPRAEKPGSWAVRRICEVER</sequence>
<comment type="caution">
    <text evidence="2">The sequence shown here is derived from an EMBL/GenBank/DDBJ whole genome shotgun (WGS) entry which is preliminary data.</text>
</comment>
<feature type="region of interest" description="Disordered" evidence="1">
    <location>
        <begin position="1"/>
        <end position="109"/>
    </location>
</feature>
<feature type="compositionally biased region" description="Pro residues" evidence="1">
    <location>
        <begin position="29"/>
        <end position="41"/>
    </location>
</feature>
<proteinExistence type="predicted"/>
<dbReference type="AlphaFoldDB" id="A0AAD5RYW8"/>
<gene>
    <name evidence="2" type="ORF">MKZ38_003461</name>
</gene>
<protein>
    <submittedName>
        <fullName evidence="2">Uncharacterized protein</fullName>
    </submittedName>
</protein>
<dbReference type="Proteomes" id="UP001201980">
    <property type="component" value="Unassembled WGS sequence"/>
</dbReference>
<dbReference type="EMBL" id="JAKWBI020000020">
    <property type="protein sequence ID" value="KAJ2905978.1"/>
    <property type="molecule type" value="Genomic_DNA"/>
</dbReference>
<name>A0AAD5RYW8_9PEZI</name>
<evidence type="ECO:0000256" key="1">
    <source>
        <dbReference type="SAM" id="MobiDB-lite"/>
    </source>
</evidence>
<reference evidence="2" key="1">
    <citation type="submission" date="2022-07" db="EMBL/GenBank/DDBJ databases">
        <title>Draft genome sequence of Zalerion maritima ATCC 34329, a (micro)plastics degrading marine fungus.</title>
        <authorList>
            <person name="Paco A."/>
            <person name="Goncalves M.F.M."/>
            <person name="Rocha-Santos T.A.P."/>
            <person name="Alves A."/>
        </authorList>
    </citation>
    <scope>NUCLEOTIDE SEQUENCE</scope>
    <source>
        <strain evidence="2">ATCC 34329</strain>
    </source>
</reference>
<evidence type="ECO:0000313" key="3">
    <source>
        <dbReference type="Proteomes" id="UP001201980"/>
    </source>
</evidence>
<feature type="compositionally biased region" description="Low complexity" evidence="1">
    <location>
        <begin position="90"/>
        <end position="106"/>
    </location>
</feature>
<accession>A0AAD5RYW8</accession>
<keyword evidence="3" id="KW-1185">Reference proteome</keyword>
<evidence type="ECO:0000313" key="2">
    <source>
        <dbReference type="EMBL" id="KAJ2905978.1"/>
    </source>
</evidence>